<sequence length="116" mass="12917">MAMFSTSIPPSIKRSVLMIVDGCSSHYSEHIYDAATSLGILLELLPVTTTHLFQPLNMTVYRPFKQAIRNQIADLCCIDVSFNISKQDAINIVCHVWATANDTNQSPITTVDFQAR</sequence>
<comment type="caution">
    <text evidence="2">The sequence shown here is derived from an EMBL/GenBank/DDBJ whole genome shotgun (WGS) entry which is preliminary data.</text>
</comment>
<evidence type="ECO:0000313" key="3">
    <source>
        <dbReference type="Proteomes" id="UP000469452"/>
    </source>
</evidence>
<evidence type="ECO:0000259" key="1">
    <source>
        <dbReference type="Pfam" id="PF03184"/>
    </source>
</evidence>
<evidence type="ECO:0000313" key="2">
    <source>
        <dbReference type="EMBL" id="KAF0731461.1"/>
    </source>
</evidence>
<dbReference type="VEuPathDB" id="FungiDB:H257_08556"/>
<dbReference type="EMBL" id="VJMI01015219">
    <property type="protein sequence ID" value="KAF0731461.1"/>
    <property type="molecule type" value="Genomic_DNA"/>
</dbReference>
<dbReference type="InterPro" id="IPR004875">
    <property type="entry name" value="DDE_SF_endonuclease_dom"/>
</dbReference>
<organism evidence="2 3">
    <name type="scientific">Aphanomyces astaci</name>
    <name type="common">Crayfish plague agent</name>
    <dbReference type="NCBI Taxonomy" id="112090"/>
    <lineage>
        <taxon>Eukaryota</taxon>
        <taxon>Sar</taxon>
        <taxon>Stramenopiles</taxon>
        <taxon>Oomycota</taxon>
        <taxon>Saprolegniomycetes</taxon>
        <taxon>Saprolegniales</taxon>
        <taxon>Verrucalvaceae</taxon>
        <taxon>Aphanomyces</taxon>
    </lineage>
</organism>
<dbReference type="Pfam" id="PF03184">
    <property type="entry name" value="DDE_1"/>
    <property type="match status" value="1"/>
</dbReference>
<dbReference type="Proteomes" id="UP000469452">
    <property type="component" value="Unassembled WGS sequence"/>
</dbReference>
<protein>
    <recommendedName>
        <fullName evidence="1">DDE-1 domain-containing protein</fullName>
    </recommendedName>
</protein>
<accession>A0A6A5A8U3</accession>
<gene>
    <name evidence="2" type="ORF">AaE_009260</name>
</gene>
<dbReference type="AlphaFoldDB" id="A0A6A5A8U3"/>
<proteinExistence type="predicted"/>
<feature type="domain" description="DDE-1" evidence="1">
    <location>
        <begin position="3"/>
        <end position="75"/>
    </location>
</feature>
<reference evidence="2 3" key="1">
    <citation type="submission" date="2019-06" db="EMBL/GenBank/DDBJ databases">
        <title>Genomics analysis of Aphanomyces spp. identifies a new class of oomycete effector associated with host adaptation.</title>
        <authorList>
            <person name="Gaulin E."/>
        </authorList>
    </citation>
    <scope>NUCLEOTIDE SEQUENCE [LARGE SCALE GENOMIC DNA]</scope>
    <source>
        <strain evidence="2 3">E</strain>
    </source>
</reference>
<dbReference type="GO" id="GO:0003676">
    <property type="term" value="F:nucleic acid binding"/>
    <property type="evidence" value="ECO:0007669"/>
    <property type="project" value="InterPro"/>
</dbReference>
<name>A0A6A5A8U3_APHAT</name>